<keyword evidence="8" id="KW-0449">Lipoprotein</keyword>
<evidence type="ECO:0000256" key="7">
    <source>
        <dbReference type="ARBA" id="ARBA00023237"/>
    </source>
</evidence>
<comment type="similarity">
    <text evidence="3">Belongs to the variable small protein (Vsp) family.</text>
</comment>
<proteinExistence type="inferred from homology"/>
<comment type="function">
    <text evidence="1">The Vlp and Vsp proteins are antigenically distinct proteins, only one vlp or vsp gene is transcriptionally active at any one time. Switching between these genes is a mechanism of host immune response evasion.</text>
</comment>
<dbReference type="HOGENOM" id="CLU_089887_0_0_12"/>
<keyword evidence="4" id="KW-0732">Signal</keyword>
<dbReference type="SUPFAM" id="SSF63515">
    <property type="entry name" value="Outer surface protein C (OspC)"/>
    <property type="match status" value="1"/>
</dbReference>
<evidence type="ECO:0000256" key="6">
    <source>
        <dbReference type="ARBA" id="ARBA00023139"/>
    </source>
</evidence>
<dbReference type="EMBL" id="CP004168">
    <property type="protein sequence ID" value="AHH04298.1"/>
    <property type="molecule type" value="Genomic_DNA"/>
</dbReference>
<protein>
    <submittedName>
        <fullName evidence="9">Variable outer membrane protein</fullName>
    </submittedName>
</protein>
<evidence type="ECO:0000313" key="9">
    <source>
        <dbReference type="EMBL" id="AHH04298.1"/>
    </source>
</evidence>
<comment type="subcellular location">
    <subcellularLocation>
        <location evidence="2">Cell outer membrane</location>
        <topology evidence="2">Lipid-anchor</topology>
    </subcellularLocation>
</comment>
<keyword evidence="7" id="KW-0998">Cell outer membrane</keyword>
<accession>W5SC92</accession>
<dbReference type="Gene3D" id="1.20.120.240">
    <property type="entry name" value="Lipoprotein, type 6"/>
    <property type="match status" value="1"/>
</dbReference>
<geneLocation type="plasmid" evidence="9">
    <name>unnamed</name>
</geneLocation>
<dbReference type="InterPro" id="IPR036437">
    <property type="entry name" value="OspC-like_sf"/>
</dbReference>
<evidence type="ECO:0000256" key="1">
    <source>
        <dbReference type="ARBA" id="ARBA00003932"/>
    </source>
</evidence>
<evidence type="ECO:0000256" key="4">
    <source>
        <dbReference type="ARBA" id="ARBA00022729"/>
    </source>
</evidence>
<dbReference type="PROSITE" id="PS51257">
    <property type="entry name" value="PROKAR_LIPOPROTEIN"/>
    <property type="match status" value="1"/>
</dbReference>
<evidence type="ECO:0000256" key="2">
    <source>
        <dbReference type="ARBA" id="ARBA00004459"/>
    </source>
</evidence>
<evidence type="ECO:0000256" key="8">
    <source>
        <dbReference type="ARBA" id="ARBA00023288"/>
    </source>
</evidence>
<dbReference type="Pfam" id="PF01441">
    <property type="entry name" value="Lipoprotein_6"/>
    <property type="match status" value="1"/>
</dbReference>
<dbReference type="InterPro" id="IPR001800">
    <property type="entry name" value="Lipoprotein_OspC"/>
</dbReference>
<keyword evidence="6" id="KW-0564">Palmitate</keyword>
<gene>
    <name evidence="9" type="ORF">BHY_1347</name>
</gene>
<dbReference type="AlphaFoldDB" id="W5SC92"/>
<evidence type="ECO:0000256" key="3">
    <source>
        <dbReference type="ARBA" id="ARBA00008719"/>
    </source>
</evidence>
<sequence length="222" mass="23115">MLVRRHIIMKKNTLSAILMTLFLFISCNNGGPELKKGEVTKSDGTVLDLSKISANIKNAVTFAASVQEVETLVKSIDELAKAIGKKIDANGGLADEADQNGSLIAGVHSVISAVNIKLGQLENQEGLSAGLKAKVTAVKSASDKFKEKVKGASGDLGKAAAKSDDAKKAIDRKNGAKDKGAEELGKLNTEIDALLKDANDAVETAIKELTAAPAKPATPVKP</sequence>
<organism evidence="9">
    <name type="scientific">Borrelia nietonii YOR</name>
    <dbReference type="NCBI Taxonomy" id="1293576"/>
    <lineage>
        <taxon>Bacteria</taxon>
        <taxon>Pseudomonadati</taxon>
        <taxon>Spirochaetota</taxon>
        <taxon>Spirochaetia</taxon>
        <taxon>Spirochaetales</taxon>
        <taxon>Borreliaceae</taxon>
        <taxon>Borrelia</taxon>
        <taxon>Borrelia nietonii</taxon>
    </lineage>
</organism>
<keyword evidence="5" id="KW-0472">Membrane</keyword>
<name>W5SC92_9SPIR</name>
<reference evidence="9" key="1">
    <citation type="submission" date="2013-02" db="EMBL/GenBank/DDBJ databases">
        <title>Comparative genomics of Borrelia species.</title>
        <authorList>
            <person name="Schwan T.G."/>
            <person name="Raffel S.J."/>
            <person name="Porcella S.F."/>
        </authorList>
    </citation>
    <scope>NUCLEOTIDE SEQUENCE</scope>
    <source>
        <strain evidence="9">YOR</strain>
        <plasmid evidence="9">unnamed</plasmid>
    </source>
</reference>
<keyword evidence="9" id="KW-0614">Plasmid</keyword>
<evidence type="ECO:0000256" key="5">
    <source>
        <dbReference type="ARBA" id="ARBA00023136"/>
    </source>
</evidence>
<dbReference type="GO" id="GO:0009279">
    <property type="term" value="C:cell outer membrane"/>
    <property type="evidence" value="ECO:0007669"/>
    <property type="project" value="UniProtKB-SubCell"/>
</dbReference>